<dbReference type="Proteomes" id="UP001185092">
    <property type="component" value="Unassembled WGS sequence"/>
</dbReference>
<organism evidence="2 3">
    <name type="scientific">Aureibacter tunicatorum</name>
    <dbReference type="NCBI Taxonomy" id="866807"/>
    <lineage>
        <taxon>Bacteria</taxon>
        <taxon>Pseudomonadati</taxon>
        <taxon>Bacteroidota</taxon>
        <taxon>Cytophagia</taxon>
        <taxon>Cytophagales</taxon>
        <taxon>Persicobacteraceae</taxon>
        <taxon>Aureibacter</taxon>
    </lineage>
</organism>
<comment type="caution">
    <text evidence="2">The sequence shown here is derived from an EMBL/GenBank/DDBJ whole genome shotgun (WGS) entry which is preliminary data.</text>
</comment>
<reference evidence="2" key="1">
    <citation type="submission" date="2023-07" db="EMBL/GenBank/DDBJ databases">
        <title>Genomic Encyclopedia of Type Strains, Phase IV (KMG-IV): sequencing the most valuable type-strain genomes for metagenomic binning, comparative biology and taxonomic classification.</title>
        <authorList>
            <person name="Goeker M."/>
        </authorList>
    </citation>
    <scope>NUCLEOTIDE SEQUENCE</scope>
    <source>
        <strain evidence="2">DSM 26174</strain>
    </source>
</reference>
<evidence type="ECO:0000313" key="3">
    <source>
        <dbReference type="Proteomes" id="UP001185092"/>
    </source>
</evidence>
<dbReference type="AlphaFoldDB" id="A0AAE3XL74"/>
<dbReference type="SUPFAM" id="SSF52540">
    <property type="entry name" value="P-loop containing nucleoside triphosphate hydrolases"/>
    <property type="match status" value="1"/>
</dbReference>
<gene>
    <name evidence="2" type="ORF">HNQ88_002979</name>
</gene>
<feature type="compositionally biased region" description="Polar residues" evidence="1">
    <location>
        <begin position="46"/>
        <end position="57"/>
    </location>
</feature>
<name>A0AAE3XL74_9BACT</name>
<sequence>MNISLLPKRLQQEYRKFKKLPKKYETELEICIAEIEEKHPEALKSVSKNVSKPSRNVSKTDKSVSKPLQSVTKQAQNVTETVHEPINTSSKSLSSDLKWLFSPINKPQTQKTGKPIKLKGPIAKWLGKPESFEFMLLLRGEPGAGKSRFIFQLINCFIEANLTLAFFSLEMDVASSIVQDYSELYISEEFKPQVMSTSICPEGLTTIEKAAKEFDVIVIDSWQKIENVKQTDFDKLRKNNQNTMFIIITQSNSKSGTRGGNMADFDASCVAHVHDDHHVYWEKNRFADGDTDHVYSVFESKVFNKN</sequence>
<feature type="region of interest" description="Disordered" evidence="1">
    <location>
        <begin position="43"/>
        <end position="90"/>
    </location>
</feature>
<dbReference type="InterPro" id="IPR027417">
    <property type="entry name" value="P-loop_NTPase"/>
</dbReference>
<feature type="compositionally biased region" description="Polar residues" evidence="1">
    <location>
        <begin position="66"/>
        <end position="80"/>
    </location>
</feature>
<evidence type="ECO:0000256" key="1">
    <source>
        <dbReference type="SAM" id="MobiDB-lite"/>
    </source>
</evidence>
<proteinExistence type="predicted"/>
<accession>A0AAE3XL74</accession>
<keyword evidence="3" id="KW-1185">Reference proteome</keyword>
<protein>
    <submittedName>
        <fullName evidence="2">Uncharacterized protein</fullName>
    </submittedName>
</protein>
<dbReference type="Gene3D" id="3.40.50.300">
    <property type="entry name" value="P-loop containing nucleotide triphosphate hydrolases"/>
    <property type="match status" value="1"/>
</dbReference>
<dbReference type="RefSeq" id="WP_309939737.1">
    <property type="nucleotide sequence ID" value="NZ_AP025305.1"/>
</dbReference>
<evidence type="ECO:0000313" key="2">
    <source>
        <dbReference type="EMBL" id="MDR6239931.1"/>
    </source>
</evidence>
<dbReference type="EMBL" id="JAVDQD010000003">
    <property type="protein sequence ID" value="MDR6239931.1"/>
    <property type="molecule type" value="Genomic_DNA"/>
</dbReference>